<keyword evidence="2" id="KW-1133">Transmembrane helix</keyword>
<feature type="region of interest" description="Disordered" evidence="1">
    <location>
        <begin position="775"/>
        <end position="805"/>
    </location>
</feature>
<reference evidence="3 4" key="1">
    <citation type="journal article" date="2024" name="J Genomics">
        <title>Draft genome sequencing and assembly of Favolaschia claudopus CIRM-BRFM 2984 isolated from oak limbs.</title>
        <authorList>
            <person name="Navarro D."/>
            <person name="Drula E."/>
            <person name="Chaduli D."/>
            <person name="Cazenave R."/>
            <person name="Ahrendt S."/>
            <person name="Wang J."/>
            <person name="Lipzen A."/>
            <person name="Daum C."/>
            <person name="Barry K."/>
            <person name="Grigoriev I.V."/>
            <person name="Favel A."/>
            <person name="Rosso M.N."/>
            <person name="Martin F."/>
        </authorList>
    </citation>
    <scope>NUCLEOTIDE SEQUENCE [LARGE SCALE GENOMIC DNA]</scope>
    <source>
        <strain evidence="3 4">CIRM-BRFM 2984</strain>
    </source>
</reference>
<keyword evidence="2" id="KW-0472">Membrane</keyword>
<evidence type="ECO:0000256" key="2">
    <source>
        <dbReference type="SAM" id="Phobius"/>
    </source>
</evidence>
<name>A0AAV9Z4Y8_9AGAR</name>
<organism evidence="3 4">
    <name type="scientific">Favolaschia claudopus</name>
    <dbReference type="NCBI Taxonomy" id="2862362"/>
    <lineage>
        <taxon>Eukaryota</taxon>
        <taxon>Fungi</taxon>
        <taxon>Dikarya</taxon>
        <taxon>Basidiomycota</taxon>
        <taxon>Agaricomycotina</taxon>
        <taxon>Agaricomycetes</taxon>
        <taxon>Agaricomycetidae</taxon>
        <taxon>Agaricales</taxon>
        <taxon>Marasmiineae</taxon>
        <taxon>Mycenaceae</taxon>
        <taxon>Favolaschia</taxon>
    </lineage>
</organism>
<proteinExistence type="predicted"/>
<protein>
    <submittedName>
        <fullName evidence="3">Uncharacterized protein</fullName>
    </submittedName>
</protein>
<dbReference type="EMBL" id="JAWWNJ010000206">
    <property type="protein sequence ID" value="KAK6971680.1"/>
    <property type="molecule type" value="Genomic_DNA"/>
</dbReference>
<evidence type="ECO:0000313" key="4">
    <source>
        <dbReference type="Proteomes" id="UP001362999"/>
    </source>
</evidence>
<feature type="compositionally biased region" description="Acidic residues" evidence="1">
    <location>
        <begin position="1178"/>
        <end position="1192"/>
    </location>
</feature>
<evidence type="ECO:0000313" key="3">
    <source>
        <dbReference type="EMBL" id="KAK6971680.1"/>
    </source>
</evidence>
<feature type="region of interest" description="Disordered" evidence="1">
    <location>
        <begin position="1178"/>
        <end position="1255"/>
    </location>
</feature>
<dbReference type="Proteomes" id="UP001362999">
    <property type="component" value="Unassembled WGS sequence"/>
</dbReference>
<comment type="caution">
    <text evidence="3">The sequence shown here is derived from an EMBL/GenBank/DDBJ whole genome shotgun (WGS) entry which is preliminary data.</text>
</comment>
<feature type="compositionally biased region" description="Basic residues" evidence="1">
    <location>
        <begin position="1196"/>
        <end position="1211"/>
    </location>
</feature>
<sequence length="1255" mass="139010">MGDSSLGGVSATAWMPFGHKLFPYKLWPENTDSDSSDSDVADNIPPAAVVQDACSQAAKLALEGIPISTNRHPQRPRWTDYEKRRLNQSLLIAARWTIHANTGTVFAKGCLGTTTSRDGTCSACIAVSRLPGLRRGIRRARERARLPPEKFAKWMAKRIAYTPLIRTENAASAAQASLLNPRVVKILTSKATYGPIGVFLSLYQQGARGELKDEETFLAISNQLSERVTRSQDPTGRAMHGMRYDPTFVKFCTLMRSYGPRSGAQYDLMSGMTGAISQRQMRRRAAKSATKMVSAELCAENLAAALDFAKIVGYDGPWIAAGDGTKLRPLLTVSSEFSEKDSAHVVGSTLPLSETLFKTSEEQSRIISRVDKEKQIATQVWVIAIKIPLPGMPVFPVAFIPNKGKMKGTEYRDHHLKLRELCGAAGLKLLASGADGAKSEVNAQSLMINAKTPERLSYTYEKYGVFLSCPVYADTGPHVPTTDPDHGRKTARNNFLYGTHLLILGFLFLCHAVLMFLLNLVKCPLYVKDIFNPDKQDDGAARRMFTNVLFSFLVGPDGDLRHPSLEGLFILTFIFGELFDAWMSRSMSHIERVVCVFRARHFFTIWRYNIVDAGKRYPDLFQTQSSFLADSSFNIMMRLCDQFILLTLAHLEFYPTVPFMPWHHGTHFLEHFFGIARSFIADFSFGQFIEMYKHILIRQRILSTGQYKTKKEKDSNNGYCFDFIDSNMKPEEVAKFKDVPSRADIDRACEIAWNEAAALASQFAKMQIPTLPLSPSDLHPNFRTANGGSSPGSSPEVEDADVEESQAQISLANNIDASSIKMDTIRIPRPQALPIAAIVNDSDTLPGSSLSPAQALAHASHHVLTEQYLADQADECEEELVAIEQQLEANPDSLKNVSGRILIAALLNPVDPPFIGPQLRPIPSFLNGTHPILRQTLALQRTQHCAGTNVHSETDRRPETDVRYLGGKFSLNHAAHHLKEAVQQSEGLRNDTAFQKARLRRWIAVGPPVEWKLGCNLHISLGELTVPHIQTRGINSLTVMSLDSLVVMRSRLRVYLGKVKGIYRYGSVSGKHESFTDAETVDGLSYLSLEVYEQLHLGRNFFQHIAPSTGTNRELALFTHAPISELVYLLSGATLRPVSDNADEIMFKLSAGDNGWECWQKLTSDALRRTLHVADDADDTFSDEEDDYDEPEEGSKKRKPKPPRGASKRSKSTASNAKAPKKPNASNSRPKTLAKARGGAPKGKKGAGGAKKAKK</sequence>
<gene>
    <name evidence="3" type="ORF">R3P38DRAFT_2670220</name>
</gene>
<feature type="transmembrane region" description="Helical" evidence="2">
    <location>
        <begin position="380"/>
        <end position="400"/>
    </location>
</feature>
<feature type="compositionally biased region" description="Low complexity" evidence="1">
    <location>
        <begin position="1212"/>
        <end position="1228"/>
    </location>
</feature>
<keyword evidence="4" id="KW-1185">Reference proteome</keyword>
<dbReference type="AlphaFoldDB" id="A0AAV9Z4Y8"/>
<keyword evidence="2" id="KW-0812">Transmembrane</keyword>
<accession>A0AAV9Z4Y8</accession>
<evidence type="ECO:0000256" key="1">
    <source>
        <dbReference type="SAM" id="MobiDB-lite"/>
    </source>
</evidence>
<feature type="transmembrane region" description="Helical" evidence="2">
    <location>
        <begin position="495"/>
        <end position="518"/>
    </location>
</feature>